<gene>
    <name evidence="8" type="ORF">SPACI_041880</name>
</gene>
<keyword evidence="5" id="KW-0964">Secreted</keyword>
<evidence type="ECO:0000313" key="9">
    <source>
        <dbReference type="Proteomes" id="UP000216052"/>
    </source>
</evidence>
<dbReference type="Proteomes" id="UP000216052">
    <property type="component" value="Chromosome"/>
</dbReference>
<dbReference type="PANTHER" id="PTHR30288:SF0">
    <property type="entry name" value="FLAGELLAR HOOK-ASSOCIATED PROTEIN 2"/>
    <property type="match status" value="1"/>
</dbReference>
<dbReference type="PANTHER" id="PTHR30288">
    <property type="entry name" value="FLAGELLAR CAP/ASSEMBLY PROTEIN FLID"/>
    <property type="match status" value="1"/>
</dbReference>
<dbReference type="InterPro" id="IPR003481">
    <property type="entry name" value="FliD_N"/>
</dbReference>
<feature type="coiled-coil region" evidence="5">
    <location>
        <begin position="683"/>
        <end position="728"/>
    </location>
</feature>
<evidence type="ECO:0000256" key="3">
    <source>
        <dbReference type="ARBA" id="ARBA00023054"/>
    </source>
</evidence>
<feature type="domain" description="Flagellar hook-associated protein 2 N-terminal" evidence="6">
    <location>
        <begin position="20"/>
        <end position="115"/>
    </location>
</feature>
<evidence type="ECO:0000256" key="2">
    <source>
        <dbReference type="ARBA" id="ARBA00011255"/>
    </source>
</evidence>
<dbReference type="InterPro" id="IPR040026">
    <property type="entry name" value="FliD"/>
</dbReference>
<protein>
    <recommendedName>
        <fullName evidence="5">Flagellar hook-associated protein 2</fullName>
        <shortName evidence="5">HAP2</shortName>
    </recommendedName>
    <alternativeName>
        <fullName evidence="5">Flagellar cap protein</fullName>
    </alternativeName>
</protein>
<comment type="function">
    <text evidence="5">Required for morphogenesis and for the elongation of the flagellar filament by facilitating polymerization of the flagellin monomers at the tip of growing filament. Forms a capping structure, which prevents flagellin subunits (transported through the central channel of the flagellum) from leaking out without polymerization at the distal end.</text>
</comment>
<evidence type="ECO:0000259" key="7">
    <source>
        <dbReference type="Pfam" id="PF07195"/>
    </source>
</evidence>
<evidence type="ECO:0000256" key="5">
    <source>
        <dbReference type="RuleBase" id="RU362066"/>
    </source>
</evidence>
<dbReference type="Pfam" id="PF02465">
    <property type="entry name" value="FliD_N"/>
    <property type="match status" value="1"/>
</dbReference>
<dbReference type="Pfam" id="PF07195">
    <property type="entry name" value="FliD_C"/>
    <property type="match status" value="1"/>
</dbReference>
<dbReference type="EMBL" id="CP155571">
    <property type="protein sequence ID" value="XFO74079.1"/>
    <property type="molecule type" value="Genomic_DNA"/>
</dbReference>
<keyword evidence="9" id="KW-1185">Reference proteome</keyword>
<keyword evidence="3 5" id="KW-0175">Coiled coil</keyword>
<comment type="similarity">
    <text evidence="1 5">Belongs to the FliD family.</text>
</comment>
<evidence type="ECO:0000313" key="8">
    <source>
        <dbReference type="EMBL" id="XFO74079.1"/>
    </source>
</evidence>
<dbReference type="InterPro" id="IPR010810">
    <property type="entry name" value="Flagellin_hook_IN_motif"/>
</dbReference>
<evidence type="ECO:0000256" key="4">
    <source>
        <dbReference type="ARBA" id="ARBA00023143"/>
    </source>
</evidence>
<dbReference type="InterPro" id="IPR010809">
    <property type="entry name" value="FliD_C"/>
</dbReference>
<evidence type="ECO:0000256" key="1">
    <source>
        <dbReference type="ARBA" id="ARBA00009764"/>
    </source>
</evidence>
<comment type="subcellular location">
    <subcellularLocation>
        <location evidence="5">Secreted</location>
    </subcellularLocation>
    <subcellularLocation>
        <location evidence="5">Bacterial flagellum</location>
    </subcellularLocation>
</comment>
<name>A0ABZ3J6R0_SPOA4</name>
<accession>A0ABZ3J6R0</accession>
<comment type="subunit">
    <text evidence="2 5">Homopentamer.</text>
</comment>
<keyword evidence="4 5" id="KW-0975">Bacterial flagellum</keyword>
<feature type="domain" description="Flagellar hook-associated protein 2 C-terminal" evidence="7">
    <location>
        <begin position="451"/>
        <end position="720"/>
    </location>
</feature>
<sequence>MTSSINSTNSLMRTYGLSGSGIDVDSMVEKLMTAARQPYNKLTQQQTLVSWRKEAYNSFYTSIGSFRNDKIYNFQMKSTLAAKTVVSSNSSAVTATANGDAAPINHSVNVLQLASGVTQTSTDKITTGTDKSTIAKQFGVSGTFSMQINGKTITVDSSKSINELVSSINKAGAGVSATYDANQDRFVIYTNGIGASTGIDYSGSSTQGLDFITNKLKLSALNNVTTSGVTSSSAIGFSDTANLAGQFAGLAGSFNLKLTMGDGTVANIAVDTTKTSLSDIINQINNIKDASGNQAAFASMDSSGKFILKAKDDANPIQLTGSDAAAISFLNNQLKLTSVVDDTAVIGSTGVSSSERVGTDLNAAIFPGNDTAFEIKISDGTNTQSVTLHYNNSMQEILNAINATGLATATFEHGKFSLKAKNSGAILDLSGSDATAQNFLTNGLLLTSQKGQDAQVKIDGVLTNQSKNSFTMAGVTYNLQSTGNASIMVQNDTEKVISSVKTFVNDYNTMLASINTKLDEKYDRNYLPLTDDQKDAMKDDDVTLWTTKAKTGLLHNDSILKTLRDSMRSAFTDAVSGIDGKYKSASSIGITTSSDWTEEGKLYVDETKLRAALEDDPDAVYKIFGTTDNSSSSTSDSSFNASRNGIATRLYKYTNTAINDIVDEAGTKSATAGDLTSVLGKQNKEYADKISTMSKKLQTLETQYYNKYSKMEEALAKLNQQTSQLSAMLGS</sequence>
<proteinExistence type="inferred from homology"/>
<dbReference type="Pfam" id="PF07196">
    <property type="entry name" value="Flagellin_IN"/>
    <property type="match status" value="1"/>
</dbReference>
<dbReference type="RefSeq" id="WP_093792993.1">
    <property type="nucleotide sequence ID" value="NZ_CP155571.1"/>
</dbReference>
<organism evidence="8 9">
    <name type="scientific">Sporomusa acidovorans (strain ATCC 49682 / DSM 3132 / Mol)</name>
    <dbReference type="NCBI Taxonomy" id="1123286"/>
    <lineage>
        <taxon>Bacteria</taxon>
        <taxon>Bacillati</taxon>
        <taxon>Bacillota</taxon>
        <taxon>Negativicutes</taxon>
        <taxon>Selenomonadales</taxon>
        <taxon>Sporomusaceae</taxon>
        <taxon>Sporomusa</taxon>
    </lineage>
</organism>
<evidence type="ECO:0000259" key="6">
    <source>
        <dbReference type="Pfam" id="PF02465"/>
    </source>
</evidence>
<reference evidence="8" key="1">
    <citation type="submission" date="2024-05" db="EMBL/GenBank/DDBJ databases">
        <title>Isolation and characterization of Sporomusa carbonis sp. nov., a carboxydotrophic hydrogenogen in the genus of Sporomusa isolated from a charcoal burning pile.</title>
        <authorList>
            <person name="Boeer T."/>
            <person name="Rosenbaum F."/>
            <person name="Eysell L."/>
            <person name="Mueller V."/>
            <person name="Daniel R."/>
            <person name="Poehlein A."/>
        </authorList>
    </citation>
    <scope>NUCLEOTIDE SEQUENCE [LARGE SCALE GENOMIC DNA]</scope>
    <source>
        <strain evidence="8">DSM 3132</strain>
    </source>
</reference>